<dbReference type="OrthoDB" id="28322at2759"/>
<dbReference type="STRING" id="683960.A0A1E3P6F4"/>
<dbReference type="EMBL" id="KV454209">
    <property type="protein sequence ID" value="ODQ60844.1"/>
    <property type="molecule type" value="Genomic_DNA"/>
</dbReference>
<evidence type="ECO:0000256" key="2">
    <source>
        <dbReference type="ARBA" id="ARBA00022729"/>
    </source>
</evidence>
<dbReference type="Proteomes" id="UP000094112">
    <property type="component" value="Unassembled WGS sequence"/>
</dbReference>
<dbReference type="PANTHER" id="PTHR12630:SF1">
    <property type="entry name" value="GLUCOSIDASE 2 SUBUNIT BETA"/>
    <property type="match status" value="1"/>
</dbReference>
<keyword evidence="3" id="KW-0256">Endoplasmic reticulum</keyword>
<keyword evidence="5" id="KW-0175">Coiled coil</keyword>
<protein>
    <recommendedName>
        <fullName evidence="1">Glucosidase 2 subunit beta</fullName>
    </recommendedName>
</protein>
<sequence>MKASIAIGVASSLASVALSQVVGVAPSDQELYEPDAEGKWRCLSNPEVVLDFSQINDDFCDCPDGSDEPGTSACPNGKFYCENKGHVPGYIKSFKVNDGVCDYSECCDGSDEWNTPIDCPSRCEEIHKEYQKALDLEKETYKIGVSKVEKTINAASKLRAKLHEQFTAESAILEFLQKELAAKKATLEQAQARGEINQDSSQAQHKIKESIEEIKSKVSDYFGSFTSSDSNLKSLSEILDALVQTFNENLKDAAVKDTVDSYAEHLEKYKESYDAEKSETFQSFDAIKNSILDKFNSLDLTGNTDSLKTTFNELSETLKQELLKHNAVNERANDLEKLLNHLINNYNPNFNDPNVKQAVNSFQDFSVNRETFQVPTDETISWLKSKIEQVEQLAESLKKSEAEPKIEEKKTQVKKIQQLPLLERLKNKYRKMINDFLGIETKEQYEAHHEETNETKDDLQIAVEELEKDKDKTERSVNSIKEDLSRYYGPNDLLRPLKDISLKGHIGEYDYELFFIGDVHQKGNNHNVKIGSFSSIEVNDISRTQHQLILTYENGARCWNGPLRKGIVTIDCGAENELLAVTEPEKCEYHFRVK</sequence>
<evidence type="ECO:0000256" key="5">
    <source>
        <dbReference type="SAM" id="Coils"/>
    </source>
</evidence>
<proteinExistence type="predicted"/>
<dbReference type="GO" id="GO:0006491">
    <property type="term" value="P:N-glycan processing"/>
    <property type="evidence" value="ECO:0007669"/>
    <property type="project" value="TreeGrafter"/>
</dbReference>
<organism evidence="8 9">
    <name type="scientific">Wickerhamomyces anomalus (strain ATCC 58044 / CBS 1984 / NCYC 433 / NRRL Y-366-8)</name>
    <name type="common">Yeast</name>
    <name type="synonym">Hansenula anomala</name>
    <dbReference type="NCBI Taxonomy" id="683960"/>
    <lineage>
        <taxon>Eukaryota</taxon>
        <taxon>Fungi</taxon>
        <taxon>Dikarya</taxon>
        <taxon>Ascomycota</taxon>
        <taxon>Saccharomycotina</taxon>
        <taxon>Saccharomycetes</taxon>
        <taxon>Phaffomycetales</taxon>
        <taxon>Wickerhamomycetaceae</taxon>
        <taxon>Wickerhamomyces</taxon>
    </lineage>
</organism>
<dbReference type="PANTHER" id="PTHR12630">
    <property type="entry name" value="N-LINKED OLIGOSACCHARIDE PROCESSING"/>
    <property type="match status" value="1"/>
</dbReference>
<accession>A0A1E3P6F4</accession>
<dbReference type="Gene3D" id="2.70.130.10">
    <property type="entry name" value="Mannose-6-phosphate receptor binding domain"/>
    <property type="match status" value="1"/>
</dbReference>
<dbReference type="PROSITE" id="PS51914">
    <property type="entry name" value="MRH"/>
    <property type="match status" value="1"/>
</dbReference>
<dbReference type="RefSeq" id="XP_019040051.1">
    <property type="nucleotide sequence ID" value="XM_019182554.1"/>
</dbReference>
<dbReference type="InterPro" id="IPR009011">
    <property type="entry name" value="Man6P_isomerase_rcpt-bd_dom_sf"/>
</dbReference>
<evidence type="ECO:0000259" key="7">
    <source>
        <dbReference type="PROSITE" id="PS51914"/>
    </source>
</evidence>
<feature type="chain" id="PRO_5009133688" description="Glucosidase 2 subunit beta" evidence="6">
    <location>
        <begin position="20"/>
        <end position="594"/>
    </location>
</feature>
<dbReference type="InterPro" id="IPR039794">
    <property type="entry name" value="Gtb1-like"/>
</dbReference>
<dbReference type="GeneID" id="30199800"/>
<evidence type="ECO:0000313" key="8">
    <source>
        <dbReference type="EMBL" id="ODQ60844.1"/>
    </source>
</evidence>
<keyword evidence="2 6" id="KW-0732">Signal</keyword>
<evidence type="ECO:0000256" key="3">
    <source>
        <dbReference type="ARBA" id="ARBA00022824"/>
    </source>
</evidence>
<dbReference type="Pfam" id="PF13015">
    <property type="entry name" value="PRKCSH_1"/>
    <property type="match status" value="1"/>
</dbReference>
<dbReference type="InterPro" id="IPR028146">
    <property type="entry name" value="PRKCSH_N"/>
</dbReference>
<dbReference type="Pfam" id="PF12999">
    <property type="entry name" value="PRKCSH-like"/>
    <property type="match status" value="1"/>
</dbReference>
<keyword evidence="4" id="KW-1015">Disulfide bond</keyword>
<gene>
    <name evidence="8" type="ORF">WICANDRAFT_40380</name>
</gene>
<evidence type="ECO:0000256" key="6">
    <source>
        <dbReference type="SAM" id="SignalP"/>
    </source>
</evidence>
<dbReference type="SUPFAM" id="SSF58113">
    <property type="entry name" value="Apolipoprotein A-I"/>
    <property type="match status" value="1"/>
</dbReference>
<feature type="signal peptide" evidence="6">
    <location>
        <begin position="1"/>
        <end position="19"/>
    </location>
</feature>
<dbReference type="InterPro" id="IPR036607">
    <property type="entry name" value="PRKCSH"/>
</dbReference>
<feature type="coiled-coil region" evidence="5">
    <location>
        <begin position="442"/>
        <end position="483"/>
    </location>
</feature>
<feature type="coiled-coil region" evidence="5">
    <location>
        <begin position="318"/>
        <end position="345"/>
    </location>
</feature>
<evidence type="ECO:0000256" key="4">
    <source>
        <dbReference type="ARBA" id="ARBA00023157"/>
    </source>
</evidence>
<dbReference type="InterPro" id="IPR044865">
    <property type="entry name" value="MRH_dom"/>
</dbReference>
<reference evidence="8 9" key="1">
    <citation type="journal article" date="2016" name="Proc. Natl. Acad. Sci. U.S.A.">
        <title>Comparative genomics of biotechnologically important yeasts.</title>
        <authorList>
            <person name="Riley R."/>
            <person name="Haridas S."/>
            <person name="Wolfe K.H."/>
            <person name="Lopes M.R."/>
            <person name="Hittinger C.T."/>
            <person name="Goeker M."/>
            <person name="Salamov A.A."/>
            <person name="Wisecaver J.H."/>
            <person name="Long T.M."/>
            <person name="Calvey C.H."/>
            <person name="Aerts A.L."/>
            <person name="Barry K.W."/>
            <person name="Choi C."/>
            <person name="Clum A."/>
            <person name="Coughlan A.Y."/>
            <person name="Deshpande S."/>
            <person name="Douglass A.P."/>
            <person name="Hanson S.J."/>
            <person name="Klenk H.-P."/>
            <person name="LaButti K.M."/>
            <person name="Lapidus A."/>
            <person name="Lindquist E.A."/>
            <person name="Lipzen A.M."/>
            <person name="Meier-Kolthoff J.P."/>
            <person name="Ohm R.A."/>
            <person name="Otillar R.P."/>
            <person name="Pangilinan J.L."/>
            <person name="Peng Y."/>
            <person name="Rokas A."/>
            <person name="Rosa C.A."/>
            <person name="Scheuner C."/>
            <person name="Sibirny A.A."/>
            <person name="Slot J.C."/>
            <person name="Stielow J.B."/>
            <person name="Sun H."/>
            <person name="Kurtzman C.P."/>
            <person name="Blackwell M."/>
            <person name="Grigoriev I.V."/>
            <person name="Jeffries T.W."/>
        </authorList>
    </citation>
    <scope>NUCLEOTIDE SEQUENCE [LARGE SCALE GENOMIC DNA]</scope>
    <source>
        <strain evidence="9">ATCC 58044 / CBS 1984 / NCYC 433 / NRRL Y-366-8</strain>
    </source>
</reference>
<name>A0A1E3P6F4_WICAA</name>
<dbReference type="SUPFAM" id="SSF50911">
    <property type="entry name" value="Mannose 6-phosphate receptor domain"/>
    <property type="match status" value="1"/>
</dbReference>
<evidence type="ECO:0000313" key="9">
    <source>
        <dbReference type="Proteomes" id="UP000094112"/>
    </source>
</evidence>
<feature type="domain" description="MRH" evidence="7">
    <location>
        <begin position="476"/>
        <end position="594"/>
    </location>
</feature>
<feature type="non-terminal residue" evidence="8">
    <location>
        <position position="594"/>
    </location>
</feature>
<dbReference type="GO" id="GO:0017177">
    <property type="term" value="C:glucosidase II complex"/>
    <property type="evidence" value="ECO:0007669"/>
    <property type="project" value="TreeGrafter"/>
</dbReference>
<evidence type="ECO:0000256" key="1">
    <source>
        <dbReference type="ARBA" id="ARBA00022387"/>
    </source>
</evidence>
<keyword evidence="9" id="KW-1185">Reference proteome</keyword>
<dbReference type="AlphaFoldDB" id="A0A1E3P6F4"/>